<dbReference type="EMBL" id="VSWC01000080">
    <property type="protein sequence ID" value="KAA1092567.1"/>
    <property type="molecule type" value="Genomic_DNA"/>
</dbReference>
<feature type="chain" id="PRO_5022696964" evidence="3">
    <location>
        <begin position="22"/>
        <end position="349"/>
    </location>
</feature>
<evidence type="ECO:0000256" key="2">
    <source>
        <dbReference type="SAM" id="Phobius"/>
    </source>
</evidence>
<accession>A0A5B0NTF0</accession>
<feature type="signal peptide" evidence="3">
    <location>
        <begin position="1"/>
        <end position="21"/>
    </location>
</feature>
<keyword evidence="3" id="KW-0732">Signal</keyword>
<dbReference type="AlphaFoldDB" id="A0A5B0NTF0"/>
<proteinExistence type="predicted"/>
<keyword evidence="2" id="KW-0812">Transmembrane</keyword>
<organism evidence="4 5">
    <name type="scientific">Puccinia graminis f. sp. tritici</name>
    <dbReference type="NCBI Taxonomy" id="56615"/>
    <lineage>
        <taxon>Eukaryota</taxon>
        <taxon>Fungi</taxon>
        <taxon>Dikarya</taxon>
        <taxon>Basidiomycota</taxon>
        <taxon>Pucciniomycotina</taxon>
        <taxon>Pucciniomycetes</taxon>
        <taxon>Pucciniales</taxon>
        <taxon>Pucciniaceae</taxon>
        <taxon>Puccinia</taxon>
    </lineage>
</organism>
<protein>
    <submittedName>
        <fullName evidence="4">Uncharacterized protein</fullName>
    </submittedName>
</protein>
<keyword evidence="5" id="KW-1185">Reference proteome</keyword>
<feature type="region of interest" description="Disordered" evidence="1">
    <location>
        <begin position="86"/>
        <end position="209"/>
    </location>
</feature>
<keyword evidence="2" id="KW-1133">Transmembrane helix</keyword>
<feature type="compositionally biased region" description="Polar residues" evidence="1">
    <location>
        <begin position="303"/>
        <end position="313"/>
    </location>
</feature>
<evidence type="ECO:0000256" key="1">
    <source>
        <dbReference type="SAM" id="MobiDB-lite"/>
    </source>
</evidence>
<evidence type="ECO:0000256" key="3">
    <source>
        <dbReference type="SAM" id="SignalP"/>
    </source>
</evidence>
<evidence type="ECO:0000313" key="4">
    <source>
        <dbReference type="EMBL" id="KAA1092567.1"/>
    </source>
</evidence>
<reference evidence="4 5" key="1">
    <citation type="submission" date="2019-05" db="EMBL/GenBank/DDBJ databases">
        <title>Emergence of the Ug99 lineage of the wheat stem rust pathogen through somatic hybridization.</title>
        <authorList>
            <person name="Li F."/>
            <person name="Upadhyaya N.M."/>
            <person name="Sperschneider J."/>
            <person name="Matny O."/>
            <person name="Nguyen-Phuc H."/>
            <person name="Mago R."/>
            <person name="Raley C."/>
            <person name="Miller M.E."/>
            <person name="Silverstein K.A.T."/>
            <person name="Henningsen E."/>
            <person name="Hirsch C.D."/>
            <person name="Visser B."/>
            <person name="Pretorius Z.A."/>
            <person name="Steffenson B.J."/>
            <person name="Schwessinger B."/>
            <person name="Dodds P.N."/>
            <person name="Figueroa M."/>
        </authorList>
    </citation>
    <scope>NUCLEOTIDE SEQUENCE [LARGE SCALE GENOMIC DNA]</scope>
    <source>
        <strain evidence="4">21-0</strain>
    </source>
</reference>
<comment type="caution">
    <text evidence="4">The sequence shown here is derived from an EMBL/GenBank/DDBJ whole genome shotgun (WGS) entry which is preliminary data.</text>
</comment>
<feature type="compositionally biased region" description="Low complexity" evidence="1">
    <location>
        <begin position="119"/>
        <end position="135"/>
    </location>
</feature>
<dbReference type="OrthoDB" id="2507037at2759"/>
<keyword evidence="2" id="KW-0472">Membrane</keyword>
<feature type="compositionally biased region" description="Low complexity" evidence="1">
    <location>
        <begin position="143"/>
        <end position="192"/>
    </location>
</feature>
<name>A0A5B0NTF0_PUCGR</name>
<feature type="region of interest" description="Disordered" evidence="1">
    <location>
        <begin position="281"/>
        <end position="349"/>
    </location>
</feature>
<evidence type="ECO:0000313" key="5">
    <source>
        <dbReference type="Proteomes" id="UP000324748"/>
    </source>
</evidence>
<dbReference type="Proteomes" id="UP000324748">
    <property type="component" value="Unassembled WGS sequence"/>
</dbReference>
<gene>
    <name evidence="4" type="ORF">PGT21_007395</name>
</gene>
<feature type="compositionally biased region" description="Basic and acidic residues" evidence="1">
    <location>
        <begin position="194"/>
        <end position="209"/>
    </location>
</feature>
<sequence>MPLMVFFFFFWLMISLNVVFPLVLDSKTVEVTVAASNFDGHEQKRPAAILRLRQLPPPVSTVTATVTLTVTNTASPVPPSSSIASFPLATATNPPSEIPSSPPTFVTATDQDLPPPSSLPSVSLPSSISPAASARPTPPLDQPPSSSSSTSTADLFPSTSSLLPSVGSPSTSVSTRQSSPSGSLNPNSSSSGDDNTRGEESGREPGEEDRRGLNRLLVPFIVISVLCSICLAAGFLVYLWPYLREARLGQQALGQQAGPPTIFEQDYAVCAKTFAPNPSGALDYQRSLSRKRNRKARLVDQPLPNQITASTAAASPDFSNLPKPDPRGLHEPTLWLPQTAAGPGLTRPA</sequence>
<feature type="transmembrane region" description="Helical" evidence="2">
    <location>
        <begin position="216"/>
        <end position="240"/>
    </location>
</feature>